<reference evidence="1" key="1">
    <citation type="submission" date="2018-02" db="EMBL/GenBank/DDBJ databases">
        <title>The genomes of Aspergillus section Nigri reveals drivers in fungal speciation.</title>
        <authorList>
            <consortium name="DOE Joint Genome Institute"/>
            <person name="Vesth T.C."/>
            <person name="Nybo J."/>
            <person name="Theobald S."/>
            <person name="Brandl J."/>
            <person name="Frisvad J.C."/>
            <person name="Nielsen K.F."/>
            <person name="Lyhne E.K."/>
            <person name="Kogle M.E."/>
            <person name="Kuo A."/>
            <person name="Riley R."/>
            <person name="Clum A."/>
            <person name="Nolan M."/>
            <person name="Lipzen A."/>
            <person name="Salamov A."/>
            <person name="Henrissat B."/>
            <person name="Wiebenga A."/>
            <person name="De vries R.P."/>
            <person name="Grigoriev I.V."/>
            <person name="Mortensen U.H."/>
            <person name="Andersen M.R."/>
            <person name="Baker S.E."/>
        </authorList>
    </citation>
    <scope>NUCLEOTIDE SEQUENCE</scope>
    <source>
        <strain evidence="1">CBS 621.78</strain>
    </source>
</reference>
<evidence type="ECO:0000313" key="1">
    <source>
        <dbReference type="EMBL" id="RAH42520.1"/>
    </source>
</evidence>
<accession>A0ACD1FZX4</accession>
<dbReference type="EMBL" id="KZ825373">
    <property type="protein sequence ID" value="RAH42520.1"/>
    <property type="molecule type" value="Genomic_DNA"/>
</dbReference>
<protein>
    <submittedName>
        <fullName evidence="1">Acetyl-CoA synthetase-like protein</fullName>
    </submittedName>
</protein>
<evidence type="ECO:0000313" key="2">
    <source>
        <dbReference type="Proteomes" id="UP000249057"/>
    </source>
</evidence>
<name>A0ACD1FZX4_9EURO</name>
<organism evidence="1 2">
    <name type="scientific">Aspergillus brunneoviolaceus CBS 621.78</name>
    <dbReference type="NCBI Taxonomy" id="1450534"/>
    <lineage>
        <taxon>Eukaryota</taxon>
        <taxon>Fungi</taxon>
        <taxon>Dikarya</taxon>
        <taxon>Ascomycota</taxon>
        <taxon>Pezizomycotina</taxon>
        <taxon>Eurotiomycetes</taxon>
        <taxon>Eurotiomycetidae</taxon>
        <taxon>Eurotiales</taxon>
        <taxon>Aspergillaceae</taxon>
        <taxon>Aspergillus</taxon>
        <taxon>Aspergillus subgen. Circumdati</taxon>
    </lineage>
</organism>
<gene>
    <name evidence="1" type="ORF">BO95DRAFT_517076</name>
</gene>
<sequence length="1550" mass="169711">MIMTANNDMAVPESVVVTEGASSTPELWQMLGSRDQPTNLTPHVRITDVGHKQLQSSANLVSARALQQLTKSLHEGICSTALEDDGQSSSAYHSTYASTPGSLSPNLEAVPSEDGIPDLQPQFEAVERASFAQERIWFLHEYLTDPTTFNVTMAYAVQGPLQPVELATAFRAMSNRHESLRTAFFLDSRDGEPHLFQGILPETQIEISIHTIESSQIVDEVYASVRDHVYDLPRGKTMKVAILTLTPTTHFLVLGFHHIALDGFSAQIFIKDLQLIYSTGQILPPAPRYRDYTLLQRQSLANDTYRESLDFWKSKLANLPPPIPLFAFSRVSARKPLNSYRVHSVERTIGISLASKIKETAHKVGGTTTFFLYLTALRELVFRLLGHAQRDICLGISDAGRADKEALQVVGMFVNMLPLQFRAARPGQSFRDLLSTTTRQVRTALTHAAVPYQVLLDELAVQRSPSENPLFQILLNYKMGSTEEATLGHCRAQSLRMNDARTGLDLVIEVEEFVDGNCQVAVRGQEYLYGKESLEFILSSLVTILEEVTLRPSMPVANLAIFEEKSITHALELSRGERVFTDEHLLTVVHLFDRHCKAHPGDVAVKQADGQFLSYGELQGRAQELARQLQELEGSTAVVVACKPSLDTVVSIVGIHYAGCTYVPVDIEHPEERLRTIVEDCKPRAILYHADTKNLAVALAGGAITVPTPQSGMDKAFPVKASVNDTAYILYTSGSTGKPKGVIVSHGNLTCQIMSMRRTATLGKETVLHQSGVAFDASIDCVYAALAGQGTLVMAPPEVRRDPVQLASLMAREQITYTQMTSSEYHNLVVYGAEHLKQCIAYRNAFCGGEKFLSSLIPLFQGLELPALRVWNRYGPTEITVSSSMQMIVGADGLNSSTELIPCGRPLTNYSVFILDEQRRPVPAGVPGEICIGGGGVAQGYLNNARLTASKFVKNIYASEDDVRRGWDRLYRTGDRGYLLSDGSLAFLGRMEGSAQVKIRGQRVELDEIETAIVATSEGRVLSAGVCVKGDNADAVLAAYVVVRPDVQVDSLSSLVASLARSLPLPRYMRPSSFVAVGRLPHNTSGKLDRQALSKLSGTPIAIETNNHPAPLGVEEEVMAKAWREVLPGEAVLSAESNFFDVGGNSLLLVRLQKVIEELTGKSVALTELFSTPGLSAMARLLQPQKATKETTEVDWESETQLTPSLLSAIQTSSRCSPSSEVEVILTGATGFLGQTLLQQLLAHPRIAHVHCLAIRNSSVTRGSLTSNPDHAAKLTLYHGDLSHPTLSLDEETISSLSNRIGLVIHNGASVSFLKSYSTLRAPNFHSTCFLLQLSIERGIPFHFVSTGGVVNLTGQPTWTPVSVRNYPPPGEQGYIASKWASERLIENAAEALHLRGVHLPVVVHRPASIVARQPGTPGTSENEPPAMDIMHNMVQYARRMRCFPTTEGVNWRFDFVGVDAVASGILASALEDKDRGEGVKYVHHCNERKLSPRELKGELEEEAGCVFEEVEVGEWVRRAKECGMDGLVAATLVDLMERQRGVMFTEMGL</sequence>
<proteinExistence type="predicted"/>
<keyword evidence="2" id="KW-1185">Reference proteome</keyword>
<dbReference type="Proteomes" id="UP000249057">
    <property type="component" value="Unassembled WGS sequence"/>
</dbReference>